<accession>A0ABM7WPS9</accession>
<dbReference type="InterPro" id="IPR016181">
    <property type="entry name" value="Acyl_CoA_acyltransferase"/>
</dbReference>
<evidence type="ECO:0000313" key="2">
    <source>
        <dbReference type="EMBL" id="BDG01474.1"/>
    </source>
</evidence>
<dbReference type="InterPro" id="IPR000182">
    <property type="entry name" value="GNAT_dom"/>
</dbReference>
<gene>
    <name evidence="2" type="ORF">AMOR_04700</name>
</gene>
<evidence type="ECO:0000259" key="1">
    <source>
        <dbReference type="PROSITE" id="PS51186"/>
    </source>
</evidence>
<dbReference type="PROSITE" id="PS51186">
    <property type="entry name" value="GNAT"/>
    <property type="match status" value="1"/>
</dbReference>
<proteinExistence type="predicted"/>
<protein>
    <recommendedName>
        <fullName evidence="1">N-acetyltransferase domain-containing protein</fullName>
    </recommendedName>
</protein>
<dbReference type="Proteomes" id="UP001162891">
    <property type="component" value="Chromosome"/>
</dbReference>
<reference evidence="3" key="1">
    <citation type="journal article" date="2022" name="Int. J. Syst. Evol. Microbiol.">
        <title>Anaeromyxobacter oryzae sp. nov., Anaeromyxobacter diazotrophicus sp. nov. and Anaeromyxobacter paludicola sp. nov., isolated from paddy soils.</title>
        <authorList>
            <person name="Itoh H."/>
            <person name="Xu Z."/>
            <person name="Mise K."/>
            <person name="Masuda Y."/>
            <person name="Ushijima N."/>
            <person name="Hayakawa C."/>
            <person name="Shiratori Y."/>
            <person name="Senoo K."/>
        </authorList>
    </citation>
    <scope>NUCLEOTIDE SEQUENCE [LARGE SCALE GENOMIC DNA]</scope>
    <source>
        <strain evidence="3">Red232</strain>
    </source>
</reference>
<dbReference type="Gene3D" id="3.40.630.30">
    <property type="match status" value="1"/>
</dbReference>
<keyword evidence="3" id="KW-1185">Reference proteome</keyword>
<sequence>MSSERRRITVVDLSPEYERLYFVCLEDWPGAELAYAGDHKARWFRDMRDRGLRVKLALDAHGRVGGMIHYVPIERSPAVGRGLEFILCIWVHGHASGRGDFQGHGMGTALLEAAEADARARGVDGMVAWGLALPVWMRASWFRRHGYRRADRRGLASLVWKPFVDGAEPPRWPAVTGRRPEPVSGKVLVTGCVNGWCPAQNLAFERARRAAATFGDLVECRRVDTTDREAMLAWGECDALFVDGRRVRTGPPPSEAKLAALIRKRVRRLRRATALVTSSRR</sequence>
<dbReference type="SUPFAM" id="SSF55729">
    <property type="entry name" value="Acyl-CoA N-acyltransferases (Nat)"/>
    <property type="match status" value="1"/>
</dbReference>
<dbReference type="EMBL" id="AP025591">
    <property type="protein sequence ID" value="BDG01474.1"/>
    <property type="molecule type" value="Genomic_DNA"/>
</dbReference>
<feature type="domain" description="N-acetyltransferase" evidence="1">
    <location>
        <begin position="8"/>
        <end position="165"/>
    </location>
</feature>
<evidence type="ECO:0000313" key="3">
    <source>
        <dbReference type="Proteomes" id="UP001162891"/>
    </source>
</evidence>
<organism evidence="2 3">
    <name type="scientific">Anaeromyxobacter oryzae</name>
    <dbReference type="NCBI Taxonomy" id="2918170"/>
    <lineage>
        <taxon>Bacteria</taxon>
        <taxon>Pseudomonadati</taxon>
        <taxon>Myxococcota</taxon>
        <taxon>Myxococcia</taxon>
        <taxon>Myxococcales</taxon>
        <taxon>Cystobacterineae</taxon>
        <taxon>Anaeromyxobacteraceae</taxon>
        <taxon>Anaeromyxobacter</taxon>
    </lineage>
</organism>
<name>A0ABM7WPS9_9BACT</name>
<dbReference type="RefSeq" id="WP_248358040.1">
    <property type="nucleotide sequence ID" value="NZ_AP025591.1"/>
</dbReference>